<dbReference type="CDD" id="cd02199">
    <property type="entry name" value="YjgF_YER057c_UK114_like_1"/>
    <property type="match status" value="1"/>
</dbReference>
<dbReference type="AlphaFoldDB" id="A0A965GDA5"/>
<protein>
    <submittedName>
        <fullName evidence="2">RidA family protein</fullName>
    </submittedName>
</protein>
<dbReference type="SUPFAM" id="SSF55298">
    <property type="entry name" value="YjgF-like"/>
    <property type="match status" value="1"/>
</dbReference>
<evidence type="ECO:0000313" key="2">
    <source>
        <dbReference type="EMBL" id="NBR94026.1"/>
    </source>
</evidence>
<comment type="caution">
    <text evidence="2">The sequence shown here is derived from an EMBL/GenBank/DDBJ whole genome shotgun (WGS) entry which is preliminary data.</text>
</comment>
<dbReference type="PANTHER" id="PTHR43760:SF1">
    <property type="entry name" value="ENDORIBONUCLEASE L-PSP_CHORISMATE MUTASE-LIKE DOMAIN-CONTAINING PROTEIN"/>
    <property type="match status" value="1"/>
</dbReference>
<reference evidence="2" key="1">
    <citation type="submission" date="2018-10" db="EMBL/GenBank/DDBJ databases">
        <title>Iterative Subtractive Binning of Freshwater Chronoseries Metagenomes Recovers Nearly Complete Genomes from over Four Hundred Novel Species.</title>
        <authorList>
            <person name="Rodriguez-R L.M."/>
            <person name="Tsementzi D."/>
            <person name="Luo C."/>
            <person name="Konstantinidis K.T."/>
        </authorList>
    </citation>
    <scope>NUCLEOTIDE SEQUENCE</scope>
    <source>
        <strain evidence="2">WB5_2A_028</strain>
    </source>
</reference>
<organism evidence="2 3">
    <name type="scientific">Candidatus Fonsibacter lacus</name>
    <dbReference type="NCBI Taxonomy" id="2576439"/>
    <lineage>
        <taxon>Bacteria</taxon>
        <taxon>Pseudomonadati</taxon>
        <taxon>Pseudomonadota</taxon>
        <taxon>Alphaproteobacteria</taxon>
        <taxon>Candidatus Pelagibacterales</taxon>
        <taxon>Candidatus Pelagibacterales incertae sedis</taxon>
        <taxon>Candidatus Fonsibacter</taxon>
    </lineage>
</organism>
<dbReference type="InterPro" id="IPR035959">
    <property type="entry name" value="RutC-like_sf"/>
</dbReference>
<sequence length="154" mass="15932">MAHEKVKARLSELGLELPVAALPVAAYVPAARDGKLIFTAGQLPTVDGKISKTGKVGLDLTVEEGYELAKICGLNVLAALALVCDLDEVKQILKTVGFVNSAPGFTGHPGVINGASELFIKVFGEAGRAARSSVGVAELPLNSPVEVEVVVSLK</sequence>
<dbReference type="InterPro" id="IPR013813">
    <property type="entry name" value="Endoribo_LPSP/chorism_mut-like"/>
</dbReference>
<dbReference type="Gene3D" id="3.30.1330.40">
    <property type="entry name" value="RutC-like"/>
    <property type="match status" value="1"/>
</dbReference>
<gene>
    <name evidence="2" type="ORF">EBT44_04225</name>
</gene>
<dbReference type="EMBL" id="RFXN01000048">
    <property type="protein sequence ID" value="NBR94026.1"/>
    <property type="molecule type" value="Genomic_DNA"/>
</dbReference>
<dbReference type="Proteomes" id="UP000740727">
    <property type="component" value="Unassembled WGS sequence"/>
</dbReference>
<proteinExistence type="predicted"/>
<evidence type="ECO:0000259" key="1">
    <source>
        <dbReference type="Pfam" id="PF14588"/>
    </source>
</evidence>
<dbReference type="Pfam" id="PF14588">
    <property type="entry name" value="YjgF_endoribonc"/>
    <property type="match status" value="1"/>
</dbReference>
<dbReference type="PANTHER" id="PTHR43760">
    <property type="entry name" value="ENDORIBONUCLEASE-RELATED"/>
    <property type="match status" value="1"/>
</dbReference>
<feature type="domain" description="Endoribonuclease L-PSP/chorismate mutase-like" evidence="1">
    <location>
        <begin position="8"/>
        <end position="147"/>
    </location>
</feature>
<evidence type="ECO:0000313" key="3">
    <source>
        <dbReference type="Proteomes" id="UP000740727"/>
    </source>
</evidence>
<name>A0A965GDA5_9PROT</name>
<accession>A0A965GDA5</accession>